<dbReference type="PANTHER" id="PTHR33566">
    <property type="entry name" value="EN/SPM-LIKE TRANSPOSON-RELATED"/>
    <property type="match status" value="1"/>
</dbReference>
<evidence type="ECO:0000256" key="1">
    <source>
        <dbReference type="SAM" id="MobiDB-lite"/>
    </source>
</evidence>
<evidence type="ECO:0000313" key="3">
    <source>
        <dbReference type="Proteomes" id="UP000001514"/>
    </source>
</evidence>
<dbReference type="AlphaFoldDB" id="D8TFQ7"/>
<proteinExistence type="predicted"/>
<keyword evidence="3" id="KW-1185">Reference proteome</keyword>
<reference evidence="2 3" key="1">
    <citation type="journal article" date="2011" name="Science">
        <title>The Selaginella genome identifies genetic changes associated with the evolution of vascular plants.</title>
        <authorList>
            <person name="Banks J.A."/>
            <person name="Nishiyama T."/>
            <person name="Hasebe M."/>
            <person name="Bowman J.L."/>
            <person name="Gribskov M."/>
            <person name="dePamphilis C."/>
            <person name="Albert V.A."/>
            <person name="Aono N."/>
            <person name="Aoyama T."/>
            <person name="Ambrose B.A."/>
            <person name="Ashton N.W."/>
            <person name="Axtell M.J."/>
            <person name="Barker E."/>
            <person name="Barker M.S."/>
            <person name="Bennetzen J.L."/>
            <person name="Bonawitz N.D."/>
            <person name="Chapple C."/>
            <person name="Cheng C."/>
            <person name="Correa L.G."/>
            <person name="Dacre M."/>
            <person name="DeBarry J."/>
            <person name="Dreyer I."/>
            <person name="Elias M."/>
            <person name="Engstrom E.M."/>
            <person name="Estelle M."/>
            <person name="Feng L."/>
            <person name="Finet C."/>
            <person name="Floyd S.K."/>
            <person name="Frommer W.B."/>
            <person name="Fujita T."/>
            <person name="Gramzow L."/>
            <person name="Gutensohn M."/>
            <person name="Harholt J."/>
            <person name="Hattori M."/>
            <person name="Heyl A."/>
            <person name="Hirai T."/>
            <person name="Hiwatashi Y."/>
            <person name="Ishikawa M."/>
            <person name="Iwata M."/>
            <person name="Karol K.G."/>
            <person name="Koehler B."/>
            <person name="Kolukisaoglu U."/>
            <person name="Kubo M."/>
            <person name="Kurata T."/>
            <person name="Lalonde S."/>
            <person name="Li K."/>
            <person name="Li Y."/>
            <person name="Litt A."/>
            <person name="Lyons E."/>
            <person name="Manning G."/>
            <person name="Maruyama T."/>
            <person name="Michael T.P."/>
            <person name="Mikami K."/>
            <person name="Miyazaki S."/>
            <person name="Morinaga S."/>
            <person name="Murata T."/>
            <person name="Mueller-Roeber B."/>
            <person name="Nelson D.R."/>
            <person name="Obara M."/>
            <person name="Oguri Y."/>
            <person name="Olmstead R.G."/>
            <person name="Onodera N."/>
            <person name="Petersen B.L."/>
            <person name="Pils B."/>
            <person name="Prigge M."/>
            <person name="Rensing S.A."/>
            <person name="Riano-Pachon D.M."/>
            <person name="Roberts A.W."/>
            <person name="Sato Y."/>
            <person name="Scheller H.V."/>
            <person name="Schulz B."/>
            <person name="Schulz C."/>
            <person name="Shakirov E.V."/>
            <person name="Shibagaki N."/>
            <person name="Shinohara N."/>
            <person name="Shippen D.E."/>
            <person name="Soerensen I."/>
            <person name="Sotooka R."/>
            <person name="Sugimoto N."/>
            <person name="Sugita M."/>
            <person name="Sumikawa N."/>
            <person name="Tanurdzic M."/>
            <person name="Theissen G."/>
            <person name="Ulvskov P."/>
            <person name="Wakazuki S."/>
            <person name="Weng J.K."/>
            <person name="Willats W.W."/>
            <person name="Wipf D."/>
            <person name="Wolf P.G."/>
            <person name="Yang L."/>
            <person name="Zimmer A.D."/>
            <person name="Zhu Q."/>
            <person name="Mitros T."/>
            <person name="Hellsten U."/>
            <person name="Loque D."/>
            <person name="Otillar R."/>
            <person name="Salamov A."/>
            <person name="Schmutz J."/>
            <person name="Shapiro H."/>
            <person name="Lindquist E."/>
            <person name="Lucas S."/>
            <person name="Rokhsar D."/>
            <person name="Grigoriev I.V."/>
        </authorList>
    </citation>
    <scope>NUCLEOTIDE SEQUENCE [LARGE SCALE GENOMIC DNA]</scope>
</reference>
<dbReference type="Pfam" id="PF13589">
    <property type="entry name" value="HATPase_c_3"/>
    <property type="match status" value="1"/>
</dbReference>
<dbReference type="KEGG" id="smo:SELMODRAFT_432347"/>
<gene>
    <name evidence="2" type="ORF">SELMODRAFT_432347</name>
</gene>
<dbReference type="PANTHER" id="PTHR33566:SF1">
    <property type="entry name" value="EN_SPM-LIKE TRANSPOSON-RELATED"/>
    <property type="match status" value="1"/>
</dbReference>
<dbReference type="eggNOG" id="ENOG502QQS5">
    <property type="taxonomic scope" value="Eukaryota"/>
</dbReference>
<feature type="non-terminal residue" evidence="2">
    <location>
        <position position="1233"/>
    </location>
</feature>
<protein>
    <submittedName>
        <fullName evidence="2">Uncharacterized protein</fullName>
    </submittedName>
</protein>
<organism evidence="3">
    <name type="scientific">Selaginella moellendorffii</name>
    <name type="common">Spikemoss</name>
    <dbReference type="NCBI Taxonomy" id="88036"/>
    <lineage>
        <taxon>Eukaryota</taxon>
        <taxon>Viridiplantae</taxon>
        <taxon>Streptophyta</taxon>
        <taxon>Embryophyta</taxon>
        <taxon>Tracheophyta</taxon>
        <taxon>Lycopodiopsida</taxon>
        <taxon>Selaginellales</taxon>
        <taxon>Selaginellaceae</taxon>
        <taxon>Selaginella</taxon>
    </lineage>
</organism>
<evidence type="ECO:0000313" key="2">
    <source>
        <dbReference type="EMBL" id="EFJ04507.1"/>
    </source>
</evidence>
<dbReference type="HOGENOM" id="CLU_003046_0_0_1"/>
<dbReference type="Gene3D" id="3.30.565.10">
    <property type="entry name" value="Histidine kinase-like ATPase, C-terminal domain"/>
    <property type="match status" value="1"/>
</dbReference>
<dbReference type="EMBL" id="GL377828">
    <property type="protein sequence ID" value="EFJ04507.1"/>
    <property type="molecule type" value="Genomic_DNA"/>
</dbReference>
<name>D8TFQ7_SELML</name>
<sequence length="1233" mass="139137">MESSDRMEAPAMIPRKRRGFRRPSLNPDSTARKKLKFKDQVSLDIVSADFLLPNGEVVSGVEIKRSSYENVDALLDDLAERPADGPDGVRKLDWSKEMWVEDESGERIDDIGKLFSEGARRKILVQDGNKRTVHRYWWNVTPEVEMLERLPDGYTLETALADHVDNALQAVWENQPGFRRLVSVEIDQDTITIFDTGMGMDATAQDSIEKWGTVGASNHRNVHRQGIGGDPPFLKPYLGKYGAGGVAAALFLGLSVEVRSKTRKSKRVVSLKFSKAAMETGGGSRIWRTRGGFHLMTEEEAKKSPHGSFTCVKISDLKSSACIEGQRQYWVLKQVKQMLKDIYSLYIQYDGVGSSSGTMTPVEFEVNGENLLEELGGEITSCNQHSSPGEPFILDLRLVSASSEEAHARLTCQYFPSIKGREKLSDVIEDLKSCRKDFKENFDTFPRVGLRWLGRLLPNARWNSMPFMDAASKKSVLRWIKRVKVFAGKRYTFYPRSGFHPTPSKTKLVEDHPFTTALKQLGSMEEDTVPADVKTTIYFQSKVLEPPQVIAEFANWTKRMHEEFDREVEFGDDPTYVIGQSELKRLLKVEKEVLCFHKCLKDPRGDWRAGDMVKLQKELYKGKQNFYGVIEWFFCDGIDEQYGEVKMVCRPVELLTTEEESKIETAQICSFKLNSEWHTQENRLKGKLPAFVELLNNDDRRVFGGKHLHRSNLTFEAGYVLQIDSFLVVVRPQQGTGASCKQAAIVADPHRMKAEVHFSSKDRDETKMQGCYYAEVEARNGIKGIYAFAAGTIFPDLCKAGKYKVEFSIDGHPDLKPAVWEVNIKSLEFVSRWHVDTKACTGITLEELVTQNFTVQGFDTYDNLVPFSQPCPNLCMVLETLESTRLSTVSLGRESVSFSQKKDKMNVGNFIVRGCILPAHDARLCFYVGNQKLGHWRCQVYPGKLARLELVNSSLELAPSGSMFCVKQPLDPDSYFPCMVFKGFDEWGNSVSQGTRMRLQLSGVHLSQQEQPKRSYIGREVTGLNVHVVDEAGNVDTAIGGTISMSWDKDICYVVNKGQCQLRGLTVPKTPGLWEGRAWHSDYQLMSLAFEIQVELAAACKLVCEAQVIAGGCGEEIALKFEARDELNLPGFLSNEIVEQMEVEVFPEEDYLTDENVLLSRRISSTEDMKYSLRVVLDGKEGFYVVTLKNAMQALSWRVYLGCGDVHRLVPFCGKRNELLKALMTADAGRRFS</sequence>
<dbReference type="Gramene" id="EFJ04507">
    <property type="protein sequence ID" value="EFJ04507"/>
    <property type="gene ID" value="SELMODRAFT_432347"/>
</dbReference>
<dbReference type="InterPro" id="IPR036890">
    <property type="entry name" value="HATPase_C_sf"/>
</dbReference>
<dbReference type="FunCoup" id="D8TFQ7">
    <property type="interactions" value="102"/>
</dbReference>
<feature type="region of interest" description="Disordered" evidence="1">
    <location>
        <begin position="1"/>
        <end position="31"/>
    </location>
</feature>
<dbReference type="InParanoid" id="D8TFQ7"/>
<dbReference type="SUPFAM" id="SSF55874">
    <property type="entry name" value="ATPase domain of HSP90 chaperone/DNA topoisomerase II/histidine kinase"/>
    <property type="match status" value="1"/>
</dbReference>
<accession>D8TFQ7</accession>
<dbReference type="Proteomes" id="UP000001514">
    <property type="component" value="Unassembled WGS sequence"/>
</dbReference>